<evidence type="ECO:0000313" key="1">
    <source>
        <dbReference type="EMBL" id="AYW50778.1"/>
    </source>
</evidence>
<name>A0A3G5FKW8_TETHA</name>
<protein>
    <submittedName>
        <fullName evidence="1">Uncharacterized protein</fullName>
    </submittedName>
</protein>
<dbReference type="EMBL" id="CP027768">
    <property type="protein sequence ID" value="AYW50778.1"/>
    <property type="molecule type" value="Genomic_DNA"/>
</dbReference>
<evidence type="ECO:0000313" key="2">
    <source>
        <dbReference type="Proteomes" id="UP000280475"/>
    </source>
</evidence>
<dbReference type="RefSeq" id="WP_103893022.1">
    <property type="nucleotide sequence ID" value="NZ_CP027768.1"/>
</dbReference>
<gene>
    <name evidence="1" type="ORF">C7H83_10020</name>
</gene>
<reference evidence="1 2" key="1">
    <citation type="journal article" date="2012" name="Int. J. Syst. Evol. Microbiol.">
        <title>Characterization of Tetragenococcus strains from sugar thick juice reveals a novel species, Tetragenococcus osmophilus sp. nov., and divides Tetragenococcus halophilus into two subspecies, T. halophilus subsp. halophilus subsp. nov. and T. halophilus subsp. flandriensis subsp. nov.</title>
        <authorList>
            <person name="Juste A."/>
            <person name="Van Trappen S."/>
            <person name="Verreth C."/>
            <person name="Cleenwerck I."/>
            <person name="De Vos P."/>
            <person name="Lievens B."/>
            <person name="Willems K.A."/>
        </authorList>
    </citation>
    <scope>NUCLEOTIDE SEQUENCE [LARGE SCALE GENOMIC DNA]</scope>
    <source>
        <strain evidence="1 2">LMG 26042</strain>
    </source>
</reference>
<sequence>MENRNNNFMNKHDVQVRLIKELGIDFHVFLSDKKYYEDDYQKIKESIVDIARKTLEETE</sequence>
<accession>A0A3G5FKW8</accession>
<proteinExistence type="predicted"/>
<dbReference type="AlphaFoldDB" id="A0A3G5FKW8"/>
<organism evidence="1 2">
    <name type="scientific">Tetragenococcus halophilus</name>
    <name type="common">Pediococcus halophilus</name>
    <dbReference type="NCBI Taxonomy" id="51669"/>
    <lineage>
        <taxon>Bacteria</taxon>
        <taxon>Bacillati</taxon>
        <taxon>Bacillota</taxon>
        <taxon>Bacilli</taxon>
        <taxon>Lactobacillales</taxon>
        <taxon>Enterococcaceae</taxon>
        <taxon>Tetragenococcus</taxon>
    </lineage>
</organism>
<dbReference type="Proteomes" id="UP000280475">
    <property type="component" value="Chromosome"/>
</dbReference>